<comment type="caution">
    <text evidence="2">The sequence shown here is derived from an EMBL/GenBank/DDBJ whole genome shotgun (WGS) entry which is preliminary data.</text>
</comment>
<name>A0ABW1S0Z1_9LACO</name>
<dbReference type="NCBIfam" id="TIGR01558">
    <property type="entry name" value="sm_term_P27"/>
    <property type="match status" value="1"/>
</dbReference>
<dbReference type="Pfam" id="PF05119">
    <property type="entry name" value="Terminase_4"/>
    <property type="match status" value="1"/>
</dbReference>
<keyword evidence="3" id="KW-1185">Reference proteome</keyword>
<dbReference type="EMBL" id="JBHSSC010000038">
    <property type="protein sequence ID" value="MFC6181499.1"/>
    <property type="molecule type" value="Genomic_DNA"/>
</dbReference>
<reference evidence="3" key="1">
    <citation type="journal article" date="2019" name="Int. J. Syst. Evol. Microbiol.">
        <title>The Global Catalogue of Microorganisms (GCM) 10K type strain sequencing project: providing services to taxonomists for standard genome sequencing and annotation.</title>
        <authorList>
            <consortium name="The Broad Institute Genomics Platform"/>
            <consortium name="The Broad Institute Genome Sequencing Center for Infectious Disease"/>
            <person name="Wu L."/>
            <person name="Ma J."/>
        </authorList>
    </citation>
    <scope>NUCLEOTIDE SEQUENCE [LARGE SCALE GENOMIC DNA]</scope>
    <source>
        <strain evidence="3">CCM 8933</strain>
    </source>
</reference>
<accession>A0ABW1S0Z1</accession>
<feature type="compositionally biased region" description="Basic residues" evidence="1">
    <location>
        <begin position="1"/>
        <end position="14"/>
    </location>
</feature>
<dbReference type="Proteomes" id="UP001596282">
    <property type="component" value="Unassembled WGS sequence"/>
</dbReference>
<evidence type="ECO:0000313" key="2">
    <source>
        <dbReference type="EMBL" id="MFC6181499.1"/>
    </source>
</evidence>
<gene>
    <name evidence="2" type="ORF">ACFP5Y_09715</name>
</gene>
<protein>
    <submittedName>
        <fullName evidence="2">Phage terminase small subunit P27 family</fullName>
    </submittedName>
</protein>
<dbReference type="RefSeq" id="WP_137628801.1">
    <property type="nucleotide sequence ID" value="NZ_BJDJ01000012.1"/>
</dbReference>
<sequence>MGRKIKQLSTLKKHLTNEERDQRKDAETALFDYPSLDLTPPDWLHDRALTEWKRVSPYLKANTPISELDRALLASYCRAYATIQTCESDIRKNGLVQTNQKTGARKPNPYVALQSQATRDLKALANDLGMSLSSRARMELNKQKDETPEDTFEAMLS</sequence>
<proteinExistence type="predicted"/>
<feature type="region of interest" description="Disordered" evidence="1">
    <location>
        <begin position="1"/>
        <end position="23"/>
    </location>
</feature>
<evidence type="ECO:0000313" key="3">
    <source>
        <dbReference type="Proteomes" id="UP001596282"/>
    </source>
</evidence>
<organism evidence="2 3">
    <name type="scientific">Lactiplantibacillus daowaiensis</name>
    <dbReference type="NCBI Taxonomy" id="2559918"/>
    <lineage>
        <taxon>Bacteria</taxon>
        <taxon>Bacillati</taxon>
        <taxon>Bacillota</taxon>
        <taxon>Bacilli</taxon>
        <taxon>Lactobacillales</taxon>
        <taxon>Lactobacillaceae</taxon>
        <taxon>Lactiplantibacillus</taxon>
    </lineage>
</organism>
<dbReference type="InterPro" id="IPR006448">
    <property type="entry name" value="Phage_term_ssu_P27"/>
</dbReference>
<evidence type="ECO:0000256" key="1">
    <source>
        <dbReference type="SAM" id="MobiDB-lite"/>
    </source>
</evidence>